<dbReference type="Pfam" id="PF08020">
    <property type="entry name" value="DUF1706"/>
    <property type="match status" value="1"/>
</dbReference>
<evidence type="ECO:0008006" key="3">
    <source>
        <dbReference type="Google" id="ProtNLM"/>
    </source>
</evidence>
<dbReference type="Proteomes" id="UP000051697">
    <property type="component" value="Unassembled WGS sequence"/>
</dbReference>
<dbReference type="PIRSF" id="PIRSF031551">
    <property type="entry name" value="DUF1706"/>
    <property type="match status" value="1"/>
</dbReference>
<evidence type="ECO:0000313" key="1">
    <source>
        <dbReference type="EMBL" id="KRL57707.1"/>
    </source>
</evidence>
<organism evidence="1 2">
    <name type="scientific">Paucilactobacillus oligofermentans DSM 15707 = LMG 22743</name>
    <dbReference type="NCBI Taxonomy" id="1423778"/>
    <lineage>
        <taxon>Bacteria</taxon>
        <taxon>Bacillati</taxon>
        <taxon>Bacillota</taxon>
        <taxon>Bacilli</taxon>
        <taxon>Lactobacillales</taxon>
        <taxon>Lactobacillaceae</taxon>
        <taxon>Paucilactobacillus</taxon>
    </lineage>
</organism>
<comment type="caution">
    <text evidence="1">The sequence shown here is derived from an EMBL/GenBank/DDBJ whole genome shotgun (WGS) entry which is preliminary data.</text>
</comment>
<accession>A0A0R1RX68</accession>
<dbReference type="EMBL" id="AZFE01000005">
    <property type="protein sequence ID" value="KRL57707.1"/>
    <property type="molecule type" value="Genomic_DNA"/>
</dbReference>
<keyword evidence="2" id="KW-1185">Reference proteome</keyword>
<dbReference type="RefSeq" id="WP_057889447.1">
    <property type="nucleotide sequence ID" value="NZ_AZFE01000005.1"/>
</dbReference>
<dbReference type="InterPro" id="IPR034660">
    <property type="entry name" value="DinB/YfiT-like"/>
</dbReference>
<evidence type="ECO:0000313" key="2">
    <source>
        <dbReference type="Proteomes" id="UP000051697"/>
    </source>
</evidence>
<protein>
    <recommendedName>
        <fullName evidence="3">Cytoplasmic protein</fullName>
    </recommendedName>
</protein>
<dbReference type="AlphaFoldDB" id="A0A0R1RX68"/>
<dbReference type="PANTHER" id="PTHR40658:SF3">
    <property type="entry name" value="CLBS_DFSB FAMILY FOUR-HELIX BUNDLE PROTEIN"/>
    <property type="match status" value="1"/>
</dbReference>
<dbReference type="InterPro" id="IPR012550">
    <property type="entry name" value="DUF1706"/>
</dbReference>
<dbReference type="Gene3D" id="1.20.120.450">
    <property type="entry name" value="dinb family like domain"/>
    <property type="match status" value="1"/>
</dbReference>
<dbReference type="OrthoDB" id="9786621at2"/>
<gene>
    <name evidence="1" type="ORF">FC70_GL000676</name>
</gene>
<reference evidence="1 2" key="1">
    <citation type="journal article" date="2015" name="Genome Announc.">
        <title>Expanding the biotechnology potential of lactobacilli through comparative genomics of 213 strains and associated genera.</title>
        <authorList>
            <person name="Sun Z."/>
            <person name="Harris H.M."/>
            <person name="McCann A."/>
            <person name="Guo C."/>
            <person name="Argimon S."/>
            <person name="Zhang W."/>
            <person name="Yang X."/>
            <person name="Jeffery I.B."/>
            <person name="Cooney J.C."/>
            <person name="Kagawa T.F."/>
            <person name="Liu W."/>
            <person name="Song Y."/>
            <person name="Salvetti E."/>
            <person name="Wrobel A."/>
            <person name="Rasinkangas P."/>
            <person name="Parkhill J."/>
            <person name="Rea M.C."/>
            <person name="O'Sullivan O."/>
            <person name="Ritari J."/>
            <person name="Douillard F.P."/>
            <person name="Paul Ross R."/>
            <person name="Yang R."/>
            <person name="Briner A.E."/>
            <person name="Felis G.E."/>
            <person name="de Vos W.M."/>
            <person name="Barrangou R."/>
            <person name="Klaenhammer T.R."/>
            <person name="Caufield P.W."/>
            <person name="Cui Y."/>
            <person name="Zhang H."/>
            <person name="O'Toole P.W."/>
        </authorList>
    </citation>
    <scope>NUCLEOTIDE SEQUENCE [LARGE SCALE GENOMIC DNA]</scope>
    <source>
        <strain evidence="1 2">DSM 15707</strain>
    </source>
</reference>
<dbReference type="PANTHER" id="PTHR40658">
    <property type="match status" value="1"/>
</dbReference>
<name>A0A0R1RX68_9LACO</name>
<dbReference type="PATRIC" id="fig|1423778.4.peg.706"/>
<dbReference type="KEGG" id="lol:LACOL_1751"/>
<sequence>MRVYTNKEELITEIKQRYQKYIAEFENIPEDLRDRRTDEVDKTPSENLSYQLGWLSLLLGWEEKEKAGIEVQTPAEGYKWNNLGGLYQSFYDTYGEETLDEQIQQLDKKVIDLCAWIETLSDKELFEPEQRKWATKKAKWPLYKWIHINSVAPFTNFRTKIRKWKKIFL</sequence>
<proteinExistence type="predicted"/>